<dbReference type="Gene3D" id="6.10.250.1450">
    <property type="match status" value="1"/>
</dbReference>
<keyword evidence="4" id="KW-0408">Iron</keyword>
<dbReference type="InterPro" id="IPR001949">
    <property type="entry name" value="NADH-UbQ_OxRdtase_51kDa_CS"/>
</dbReference>
<dbReference type="PANTHER" id="PTHR43578:SF3">
    <property type="entry name" value="NADH-QUINONE OXIDOREDUCTASE SUBUNIT F"/>
    <property type="match status" value="1"/>
</dbReference>
<dbReference type="InterPro" id="IPR054765">
    <property type="entry name" value="SLBB_dom"/>
</dbReference>
<evidence type="ECO:0000256" key="2">
    <source>
        <dbReference type="ARBA" id="ARBA00022485"/>
    </source>
</evidence>
<dbReference type="RefSeq" id="WP_380026354.1">
    <property type="nucleotide sequence ID" value="NZ_JBHSHC010000101.1"/>
</dbReference>
<dbReference type="SUPFAM" id="SSF142984">
    <property type="entry name" value="Nqo1 middle domain-like"/>
    <property type="match status" value="1"/>
</dbReference>
<comment type="caution">
    <text evidence="7">The sequence shown here is derived from an EMBL/GenBank/DDBJ whole genome shotgun (WGS) entry which is preliminary data.</text>
</comment>
<dbReference type="PROSITE" id="PS00644">
    <property type="entry name" value="COMPLEX1_51K_1"/>
    <property type="match status" value="1"/>
</dbReference>
<name>A0ABV9Q3L7_9BACL</name>
<sequence>MQILLNNCGAVDPGSLEDYLAHGGFEVFQKALAMSRPAIIEEVKASKIQGRGGAGFPTGIKWEAVYKEQADQKYVICNADESEIGTFKDRKLMEEDPFRLIETMLIAGYAVGATKGFVYIRGEYPLSIARITHAIKKSQAQGFLGENILGSGFSFDIEVRRGAGAYICGEETALMESIEGKRGEPRNKPPFPVTHGLFGKPTVINNVETFYNILPILRHGGAWYASLGVPGSTGHKLFSISGHVNRPGVYEVPFGVTLRTLLEDYAGGIKNGKQLQAVMVGGAAASYVTPDQLDVPLDYASYRNIGCTLGSGAIIVFDETVDMWEVTRRFAKFFKHESCGKCVPCRIGCDRQYTLVERIARGERQEGDYELLLEISQVMKDASICGLGQTASSPVLSAIKLFADQR</sequence>
<keyword evidence="5" id="KW-0411">Iron-sulfur</keyword>
<evidence type="ECO:0000256" key="4">
    <source>
        <dbReference type="ARBA" id="ARBA00023004"/>
    </source>
</evidence>
<dbReference type="InterPro" id="IPR019575">
    <property type="entry name" value="Nuop51_4Fe4S-bd"/>
</dbReference>
<dbReference type="PANTHER" id="PTHR43578">
    <property type="entry name" value="NADH-QUINONE OXIDOREDUCTASE SUBUNIT F"/>
    <property type="match status" value="1"/>
</dbReference>
<evidence type="ECO:0000256" key="1">
    <source>
        <dbReference type="ARBA" id="ARBA00007523"/>
    </source>
</evidence>
<proteinExistence type="inferred from homology"/>
<keyword evidence="2" id="KW-0004">4Fe-4S</keyword>
<accession>A0ABV9Q3L7</accession>
<dbReference type="InterPro" id="IPR037207">
    <property type="entry name" value="Nuop51_4Fe4S-bd_sf"/>
</dbReference>
<dbReference type="EMBL" id="JBHSHC010000101">
    <property type="protein sequence ID" value="MFC4768399.1"/>
    <property type="molecule type" value="Genomic_DNA"/>
</dbReference>
<evidence type="ECO:0000256" key="5">
    <source>
        <dbReference type="ARBA" id="ARBA00023014"/>
    </source>
</evidence>
<reference evidence="8" key="1">
    <citation type="journal article" date="2019" name="Int. J. Syst. Evol. Microbiol.">
        <title>The Global Catalogue of Microorganisms (GCM) 10K type strain sequencing project: providing services to taxonomists for standard genome sequencing and annotation.</title>
        <authorList>
            <consortium name="The Broad Institute Genomics Platform"/>
            <consortium name="The Broad Institute Genome Sequencing Center for Infectious Disease"/>
            <person name="Wu L."/>
            <person name="Ma J."/>
        </authorList>
    </citation>
    <scope>NUCLEOTIDE SEQUENCE [LARGE SCALE GENOMIC DNA]</scope>
    <source>
        <strain evidence="8">WYCCWR 12678</strain>
    </source>
</reference>
<keyword evidence="3" id="KW-0479">Metal-binding</keyword>
<dbReference type="Pfam" id="PF22461">
    <property type="entry name" value="SLBB_2"/>
    <property type="match status" value="1"/>
</dbReference>
<dbReference type="Pfam" id="PF01512">
    <property type="entry name" value="Complex1_51K"/>
    <property type="match status" value="1"/>
</dbReference>
<dbReference type="SUPFAM" id="SSF142019">
    <property type="entry name" value="Nqo1 FMN-binding domain-like"/>
    <property type="match status" value="1"/>
</dbReference>
<dbReference type="Gene3D" id="3.40.50.11540">
    <property type="entry name" value="NADH-ubiquinone oxidoreductase 51kDa subunit"/>
    <property type="match status" value="1"/>
</dbReference>
<dbReference type="InterPro" id="IPR037225">
    <property type="entry name" value="Nuo51_FMN-bd_sf"/>
</dbReference>
<organism evidence="7 8">
    <name type="scientific">Effusibacillus consociatus</name>
    <dbReference type="NCBI Taxonomy" id="1117041"/>
    <lineage>
        <taxon>Bacteria</taxon>
        <taxon>Bacillati</taxon>
        <taxon>Bacillota</taxon>
        <taxon>Bacilli</taxon>
        <taxon>Bacillales</taxon>
        <taxon>Alicyclobacillaceae</taxon>
        <taxon>Effusibacillus</taxon>
    </lineage>
</organism>
<gene>
    <name evidence="7" type="primary">nuoF</name>
    <name evidence="7" type="ORF">ACFO8Q_13695</name>
</gene>
<dbReference type="NCBIfam" id="NF010120">
    <property type="entry name" value="PRK13596.1"/>
    <property type="match status" value="1"/>
</dbReference>
<dbReference type="PROSITE" id="PS00645">
    <property type="entry name" value="COMPLEX1_51K_2"/>
    <property type="match status" value="1"/>
</dbReference>
<protein>
    <submittedName>
        <fullName evidence="7">NADH-quinone oxidoreductase subunit NuoF</fullName>
    </submittedName>
</protein>
<evidence type="ECO:0000313" key="7">
    <source>
        <dbReference type="EMBL" id="MFC4768399.1"/>
    </source>
</evidence>
<evidence type="ECO:0000259" key="6">
    <source>
        <dbReference type="SMART" id="SM00928"/>
    </source>
</evidence>
<dbReference type="Gene3D" id="3.10.20.600">
    <property type="match status" value="1"/>
</dbReference>
<evidence type="ECO:0000313" key="8">
    <source>
        <dbReference type="Proteomes" id="UP001596002"/>
    </source>
</evidence>
<keyword evidence="8" id="KW-1185">Reference proteome</keyword>
<dbReference type="Pfam" id="PF10589">
    <property type="entry name" value="NADH_4Fe-4S"/>
    <property type="match status" value="1"/>
</dbReference>
<comment type="similarity">
    <text evidence="1">Belongs to the complex I 51 kDa subunit family.</text>
</comment>
<dbReference type="Proteomes" id="UP001596002">
    <property type="component" value="Unassembled WGS sequence"/>
</dbReference>
<dbReference type="SUPFAM" id="SSF140490">
    <property type="entry name" value="Nqo1C-terminal domain-like"/>
    <property type="match status" value="1"/>
</dbReference>
<feature type="domain" description="NADH-ubiquinone oxidoreductase 51kDa subunit iron-sulphur binding" evidence="6">
    <location>
        <begin position="324"/>
        <end position="369"/>
    </location>
</feature>
<dbReference type="Gene3D" id="1.20.1440.230">
    <property type="entry name" value="NADH-ubiquinone oxidoreductase 51kDa subunit, iron-sulphur binding domain"/>
    <property type="match status" value="1"/>
</dbReference>
<dbReference type="InterPro" id="IPR011538">
    <property type="entry name" value="Nuo51_FMN-bd"/>
</dbReference>
<dbReference type="SMART" id="SM00928">
    <property type="entry name" value="NADH_4Fe-4S"/>
    <property type="match status" value="1"/>
</dbReference>
<evidence type="ECO:0000256" key="3">
    <source>
        <dbReference type="ARBA" id="ARBA00022723"/>
    </source>
</evidence>